<evidence type="ECO:0000256" key="1">
    <source>
        <dbReference type="ARBA" id="ARBA00023002"/>
    </source>
</evidence>
<dbReference type="SUPFAM" id="SSF51905">
    <property type="entry name" value="FAD/NAD(P)-binding domain"/>
    <property type="match status" value="1"/>
</dbReference>
<comment type="function">
    <text evidence="3">Required for the assembly of the mitochondrial membrane respiratory chain NADH dehydrogenase (Complex I). Involved in mid-late stages of complex I assembly.</text>
</comment>
<dbReference type="InterPro" id="IPR006076">
    <property type="entry name" value="FAD-dep_OxRdtase"/>
</dbReference>
<dbReference type="Gene3D" id="3.50.50.60">
    <property type="entry name" value="FAD/NAD(P)-binding domain"/>
    <property type="match status" value="3"/>
</dbReference>
<gene>
    <name evidence="5" type="ORF">ACOF00016_LOCUS976</name>
</gene>
<evidence type="ECO:0000256" key="3">
    <source>
        <dbReference type="ARBA" id="ARBA00046185"/>
    </source>
</evidence>
<dbReference type="InterPro" id="IPR036188">
    <property type="entry name" value="FAD/NAD-bd_sf"/>
</dbReference>
<sequence length="524" mass="58008">MLGRCSRAGLSSSSSFVVAHRRYRHDSSGRNNNVLQTSVAIVGAGINGLATAYYLAKNHGISDILTLDSLSQPMSFTSAQSGENYRNWWPHPIMTTFSNRSLTLMEEIARNSSNRIDMTRKGYLLATRDSKRADRILQQMLKIAEHDNTDDSSTSCPSTTIRIHDTATSNSYHVRPNTVNKQDGYWEQVPLGIDVLKNSKLIQDKYPQLDKDVHCLFHIRRAGDLNGHALGMYMLDETKRMGGKILGNAHVVGMEKQANSYALNLQTNNSPTTRTSVVVLANKVVNAAGPMAGQVGKIMGTGQLSGIIRNVFHQKVAFPDEAQVIPRNSPFAIDLDPQRLDWSPEERDALLEDTNLAWLAQELPGNVHCRPDGPRGIKLGWAFESDESVPELDFHQKNHSYLNPIFPEIVIRGASRLQPALKAYYDNNNLLPRKHLAHYGGWYSMTEENWPLIGQASTIHGEDGIYVNCAPSGFGTMTACAAGELCAAWVADAELPEYANALSLNRYQDAALMDTIRAMDKGLL</sequence>
<dbReference type="PANTHER" id="PTHR13847:SF287">
    <property type="entry name" value="FAD-DEPENDENT OXIDOREDUCTASE DOMAIN-CONTAINING PROTEIN 1"/>
    <property type="match status" value="1"/>
</dbReference>
<dbReference type="PANTHER" id="PTHR13847">
    <property type="entry name" value="SARCOSINE DEHYDROGENASE-RELATED"/>
    <property type="match status" value="1"/>
</dbReference>
<dbReference type="GO" id="GO:0016491">
    <property type="term" value="F:oxidoreductase activity"/>
    <property type="evidence" value="ECO:0007669"/>
    <property type="project" value="UniProtKB-KW"/>
</dbReference>
<organism evidence="5">
    <name type="scientific">Amphora coffeiformis</name>
    <dbReference type="NCBI Taxonomy" id="265554"/>
    <lineage>
        <taxon>Eukaryota</taxon>
        <taxon>Sar</taxon>
        <taxon>Stramenopiles</taxon>
        <taxon>Ochrophyta</taxon>
        <taxon>Bacillariophyta</taxon>
        <taxon>Bacillariophyceae</taxon>
        <taxon>Bacillariophycidae</taxon>
        <taxon>Thalassiophysales</taxon>
        <taxon>Catenulaceae</taxon>
        <taxon>Amphora</taxon>
    </lineage>
</organism>
<evidence type="ECO:0000259" key="4">
    <source>
        <dbReference type="Pfam" id="PF01266"/>
    </source>
</evidence>
<evidence type="ECO:0000256" key="2">
    <source>
        <dbReference type="ARBA" id="ARBA00039785"/>
    </source>
</evidence>
<feature type="domain" description="FAD dependent oxidoreductase" evidence="4">
    <location>
        <begin position="39"/>
        <end position="489"/>
    </location>
</feature>
<dbReference type="EMBL" id="HBIM01001127">
    <property type="protein sequence ID" value="CAE0402709.1"/>
    <property type="molecule type" value="Transcribed_RNA"/>
</dbReference>
<reference evidence="5" key="1">
    <citation type="submission" date="2021-01" db="EMBL/GenBank/DDBJ databases">
        <authorList>
            <person name="Corre E."/>
            <person name="Pelletier E."/>
            <person name="Niang G."/>
            <person name="Scheremetjew M."/>
            <person name="Finn R."/>
            <person name="Kale V."/>
            <person name="Holt S."/>
            <person name="Cochrane G."/>
            <person name="Meng A."/>
            <person name="Brown T."/>
            <person name="Cohen L."/>
        </authorList>
    </citation>
    <scope>NUCLEOTIDE SEQUENCE</scope>
    <source>
        <strain evidence="5">CCMP127</strain>
    </source>
</reference>
<dbReference type="AlphaFoldDB" id="A0A7S3KXQ2"/>
<proteinExistence type="predicted"/>
<dbReference type="Pfam" id="PF01266">
    <property type="entry name" value="DAO"/>
    <property type="match status" value="1"/>
</dbReference>
<accession>A0A7S3KXQ2</accession>
<keyword evidence="1" id="KW-0560">Oxidoreductase</keyword>
<protein>
    <recommendedName>
        <fullName evidence="2">FAD-dependent oxidoreductase domain-containing protein 1</fullName>
    </recommendedName>
</protein>
<evidence type="ECO:0000313" key="5">
    <source>
        <dbReference type="EMBL" id="CAE0402709.1"/>
    </source>
</evidence>
<name>A0A7S3KXQ2_9STRA</name>
<dbReference type="GO" id="GO:0005737">
    <property type="term" value="C:cytoplasm"/>
    <property type="evidence" value="ECO:0007669"/>
    <property type="project" value="TreeGrafter"/>
</dbReference>